<gene>
    <name evidence="1" type="ORF">NCTC10899_05042</name>
</gene>
<proteinExistence type="predicted"/>
<dbReference type="Proteomes" id="UP000254260">
    <property type="component" value="Unassembled WGS sequence"/>
</dbReference>
<evidence type="ECO:0000313" key="1">
    <source>
        <dbReference type="EMBL" id="SUE95801.1"/>
    </source>
</evidence>
<protein>
    <submittedName>
        <fullName evidence="1">Phage minor tail protein L</fullName>
    </submittedName>
</protein>
<name>A0A379PLF6_ECTME</name>
<organism evidence="1 2">
    <name type="scientific">Ectopseudomonas mendocina</name>
    <name type="common">Pseudomonas mendocina</name>
    <dbReference type="NCBI Taxonomy" id="300"/>
    <lineage>
        <taxon>Bacteria</taxon>
        <taxon>Pseudomonadati</taxon>
        <taxon>Pseudomonadota</taxon>
        <taxon>Gammaproteobacteria</taxon>
        <taxon>Pseudomonadales</taxon>
        <taxon>Pseudomonadaceae</taxon>
        <taxon>Ectopseudomonas</taxon>
    </lineage>
</organism>
<reference evidence="1 2" key="1">
    <citation type="submission" date="2018-06" db="EMBL/GenBank/DDBJ databases">
        <authorList>
            <consortium name="Pathogen Informatics"/>
            <person name="Doyle S."/>
        </authorList>
    </citation>
    <scope>NUCLEOTIDE SEQUENCE [LARGE SCALE GENOMIC DNA]</scope>
    <source>
        <strain evidence="1 2">NCTC10899</strain>
    </source>
</reference>
<dbReference type="EMBL" id="UGUU01000002">
    <property type="protein sequence ID" value="SUE95801.1"/>
    <property type="molecule type" value="Genomic_DNA"/>
</dbReference>
<dbReference type="AlphaFoldDB" id="A0A379PLF6"/>
<evidence type="ECO:0000313" key="2">
    <source>
        <dbReference type="Proteomes" id="UP000254260"/>
    </source>
</evidence>
<accession>A0A379PLF6</accession>
<sequence length="208" mass="22896">MKNLSIAAIIAKNQIQSDEAWLIALKIHVRNPETGAVEEIIRVVNNTELTTIQGEDYEPFPFGISITENSNELPTLSVTIQDQTQMVQGYMQRYGGGIGFDVDLIVARAKTAEETDTEPELIEYFQVITSSVANYVVNWNLGAENPLRQIFPARRQDSEQCSFKFKDGNCAYKGNAQTCDLTLDGPNGCRAKGNAINFGGFPGILARG</sequence>
<dbReference type="RefSeq" id="WP_115292660.1">
    <property type="nucleotide sequence ID" value="NZ_UGUU01000002.1"/>
</dbReference>
<dbReference type="OrthoDB" id="5673400at2"/>